<accession>A0A7G5IH65</accession>
<protein>
    <submittedName>
        <fullName evidence="1">DsrE family protein</fullName>
    </submittedName>
</protein>
<reference evidence="1 2" key="1">
    <citation type="submission" date="2020-07" db="EMBL/GenBank/DDBJ databases">
        <title>Complete genome sequence for Sandaracinobacter sp. M6.</title>
        <authorList>
            <person name="Tang Y."/>
            <person name="Liu Q."/>
            <person name="Guo Z."/>
            <person name="Lei P."/>
            <person name="Huang B."/>
        </authorList>
    </citation>
    <scope>NUCLEOTIDE SEQUENCE [LARGE SCALE GENOMIC DNA]</scope>
    <source>
        <strain evidence="1 2">M6</strain>
    </source>
</reference>
<gene>
    <name evidence="1" type="ORF">H3309_15610</name>
</gene>
<dbReference type="SUPFAM" id="SSF75169">
    <property type="entry name" value="DsrEFH-like"/>
    <property type="match status" value="1"/>
</dbReference>
<dbReference type="RefSeq" id="WP_182295858.1">
    <property type="nucleotide sequence ID" value="NZ_CP059851.1"/>
</dbReference>
<keyword evidence="2" id="KW-1185">Reference proteome</keyword>
<dbReference type="Proteomes" id="UP000515292">
    <property type="component" value="Chromosome"/>
</dbReference>
<dbReference type="InterPro" id="IPR027396">
    <property type="entry name" value="DsrEFH-like"/>
</dbReference>
<name>A0A7G5IH65_9SPHN</name>
<sequence>MGGWHERGGMSGVAMIVTEAPGPRFAAAVELAATLNAMDRGVAMLLKEGAAGALGNAKVATALDMLWRDGVWIGLCQSAMDAHGLRAADLPPGVEALGLVAFLAERPGWQILLA</sequence>
<dbReference type="Gene3D" id="3.40.1260.10">
    <property type="entry name" value="DsrEFH-like"/>
    <property type="match status" value="1"/>
</dbReference>
<dbReference type="EMBL" id="CP059851">
    <property type="protein sequence ID" value="QMW22707.1"/>
    <property type="molecule type" value="Genomic_DNA"/>
</dbReference>
<evidence type="ECO:0000313" key="2">
    <source>
        <dbReference type="Proteomes" id="UP000515292"/>
    </source>
</evidence>
<dbReference type="AlphaFoldDB" id="A0A7G5IH65"/>
<dbReference type="KEGG" id="sand:H3309_15610"/>
<proteinExistence type="predicted"/>
<organism evidence="1 2">
    <name type="scientific">Sandaracinobacteroides saxicola</name>
    <dbReference type="NCBI Taxonomy" id="2759707"/>
    <lineage>
        <taxon>Bacteria</taxon>
        <taxon>Pseudomonadati</taxon>
        <taxon>Pseudomonadota</taxon>
        <taxon>Alphaproteobacteria</taxon>
        <taxon>Sphingomonadales</taxon>
        <taxon>Sphingosinicellaceae</taxon>
        <taxon>Sandaracinobacteroides</taxon>
    </lineage>
</organism>
<evidence type="ECO:0000313" key="1">
    <source>
        <dbReference type="EMBL" id="QMW22707.1"/>
    </source>
</evidence>